<proteinExistence type="predicted"/>
<feature type="signal peptide" evidence="2">
    <location>
        <begin position="1"/>
        <end position="26"/>
    </location>
</feature>
<evidence type="ECO:0000256" key="2">
    <source>
        <dbReference type="SAM" id="SignalP"/>
    </source>
</evidence>
<comment type="caution">
    <text evidence="3">The sequence shown here is derived from an EMBL/GenBank/DDBJ whole genome shotgun (WGS) entry which is preliminary data.</text>
</comment>
<name>A0ABU0RZT9_9ACTN</name>
<keyword evidence="4" id="KW-1185">Reference proteome</keyword>
<keyword evidence="2" id="KW-0732">Signal</keyword>
<evidence type="ECO:0000313" key="3">
    <source>
        <dbReference type="EMBL" id="MDQ0937475.1"/>
    </source>
</evidence>
<feature type="chain" id="PRO_5045134557" evidence="2">
    <location>
        <begin position="27"/>
        <end position="69"/>
    </location>
</feature>
<dbReference type="RefSeq" id="WP_307630717.1">
    <property type="nucleotide sequence ID" value="NZ_JAUSZS010000008.1"/>
</dbReference>
<accession>A0ABU0RZT9</accession>
<organism evidence="3 4">
    <name type="scientific">Streptomyces turgidiscabies</name>
    <dbReference type="NCBI Taxonomy" id="85558"/>
    <lineage>
        <taxon>Bacteria</taxon>
        <taxon>Bacillati</taxon>
        <taxon>Actinomycetota</taxon>
        <taxon>Actinomycetes</taxon>
        <taxon>Kitasatosporales</taxon>
        <taxon>Streptomycetaceae</taxon>
        <taxon>Streptomyces</taxon>
    </lineage>
</organism>
<dbReference type="Proteomes" id="UP001223072">
    <property type="component" value="Unassembled WGS sequence"/>
</dbReference>
<protein>
    <submittedName>
        <fullName evidence="3">Uncharacterized protein</fullName>
    </submittedName>
</protein>
<reference evidence="3 4" key="1">
    <citation type="submission" date="2023-07" db="EMBL/GenBank/DDBJ databases">
        <title>Comparative genomics of wheat-associated soil bacteria to identify genetic determinants of phenazine resistance.</title>
        <authorList>
            <person name="Mouncey N."/>
        </authorList>
    </citation>
    <scope>NUCLEOTIDE SEQUENCE [LARGE SCALE GENOMIC DNA]</scope>
    <source>
        <strain evidence="3 4">W2I16</strain>
    </source>
</reference>
<gene>
    <name evidence="3" type="ORF">QFZ49_007450</name>
</gene>
<dbReference type="EMBL" id="JAUSZS010000008">
    <property type="protein sequence ID" value="MDQ0937475.1"/>
    <property type="molecule type" value="Genomic_DNA"/>
</dbReference>
<evidence type="ECO:0000313" key="4">
    <source>
        <dbReference type="Proteomes" id="UP001223072"/>
    </source>
</evidence>
<feature type="compositionally biased region" description="Low complexity" evidence="1">
    <location>
        <begin position="42"/>
        <end position="54"/>
    </location>
</feature>
<evidence type="ECO:0000256" key="1">
    <source>
        <dbReference type="SAM" id="MobiDB-lite"/>
    </source>
</evidence>
<feature type="region of interest" description="Disordered" evidence="1">
    <location>
        <begin position="39"/>
        <end position="69"/>
    </location>
</feature>
<sequence>MKKRLVLAICTGAAVFTAVLTGTATTALPDSATTRIMADGRLPLPAASSSTLSSGPNRPKPPTDTSWGG</sequence>